<accession>A0A511UWB7</accession>
<dbReference type="Proteomes" id="UP000321491">
    <property type="component" value="Unassembled WGS sequence"/>
</dbReference>
<comment type="caution">
    <text evidence="5">The sequence shown here is derived from an EMBL/GenBank/DDBJ whole genome shotgun (WGS) entry which is preliminary data.</text>
</comment>
<gene>
    <name evidence="5" type="ORF">CQU01_04190</name>
</gene>
<evidence type="ECO:0000256" key="3">
    <source>
        <dbReference type="PIRSR" id="PIRSR640198-3"/>
    </source>
</evidence>
<keyword evidence="6" id="KW-1185">Reference proteome</keyword>
<evidence type="ECO:0000259" key="4">
    <source>
        <dbReference type="PROSITE" id="PS51459"/>
    </source>
</evidence>
<evidence type="ECO:0000313" key="5">
    <source>
        <dbReference type="EMBL" id="GEN30181.1"/>
    </source>
</evidence>
<dbReference type="PANTHER" id="PTHR13504">
    <property type="entry name" value="FIDO DOMAIN-CONTAINING PROTEIN DDB_G0283145"/>
    <property type="match status" value="1"/>
</dbReference>
<dbReference type="RefSeq" id="WP_146935229.1">
    <property type="nucleotide sequence ID" value="NZ_BJXW01000007.1"/>
</dbReference>
<protein>
    <recommendedName>
        <fullName evidence="4">Fido domain-containing protein</fullName>
    </recommendedName>
</protein>
<dbReference type="AlphaFoldDB" id="A0A511UWB7"/>
<dbReference type="EMBL" id="BJXW01000007">
    <property type="protein sequence ID" value="GEN30181.1"/>
    <property type="molecule type" value="Genomic_DNA"/>
</dbReference>
<feature type="site" description="Important for autoinhibition of adenylyltransferase activity" evidence="3">
    <location>
        <position position="39"/>
    </location>
</feature>
<dbReference type="PANTHER" id="PTHR13504:SF38">
    <property type="entry name" value="FIDO DOMAIN-CONTAINING PROTEIN"/>
    <property type="match status" value="1"/>
</dbReference>
<dbReference type="OrthoDB" id="9813719at2"/>
<dbReference type="SUPFAM" id="SSF140931">
    <property type="entry name" value="Fic-like"/>
    <property type="match status" value="1"/>
</dbReference>
<dbReference type="InterPro" id="IPR040198">
    <property type="entry name" value="Fido_containing"/>
</dbReference>
<evidence type="ECO:0000256" key="2">
    <source>
        <dbReference type="PIRSR" id="PIRSR640198-2"/>
    </source>
</evidence>
<dbReference type="GO" id="GO:0005524">
    <property type="term" value="F:ATP binding"/>
    <property type="evidence" value="ECO:0007669"/>
    <property type="project" value="UniProtKB-KW"/>
</dbReference>
<dbReference type="PROSITE" id="PS51459">
    <property type="entry name" value="FIDO"/>
    <property type="match status" value="1"/>
</dbReference>
<feature type="active site" evidence="1">
    <location>
        <position position="163"/>
    </location>
</feature>
<name>A0A511UWB7_9BACI</name>
<evidence type="ECO:0000256" key="1">
    <source>
        <dbReference type="PIRSR" id="PIRSR640198-1"/>
    </source>
</evidence>
<keyword evidence="2" id="KW-0547">Nucleotide-binding</keyword>
<keyword evidence="2" id="KW-0067">ATP-binding</keyword>
<organism evidence="5 6">
    <name type="scientific">Cerasibacillus quisquiliarum</name>
    <dbReference type="NCBI Taxonomy" id="227865"/>
    <lineage>
        <taxon>Bacteria</taxon>
        <taxon>Bacillati</taxon>
        <taxon>Bacillota</taxon>
        <taxon>Bacilli</taxon>
        <taxon>Bacillales</taxon>
        <taxon>Bacillaceae</taxon>
        <taxon>Cerasibacillus</taxon>
    </lineage>
</organism>
<reference evidence="5 6" key="1">
    <citation type="submission" date="2019-07" db="EMBL/GenBank/DDBJ databases">
        <title>Whole genome shotgun sequence of Cerasibacillus quisquiliarum NBRC 102429.</title>
        <authorList>
            <person name="Hosoyama A."/>
            <person name="Uohara A."/>
            <person name="Ohji S."/>
            <person name="Ichikawa N."/>
        </authorList>
    </citation>
    <scope>NUCLEOTIDE SEQUENCE [LARGE SCALE GENOMIC DNA]</scope>
    <source>
        <strain evidence="5 6">NBRC 102429</strain>
    </source>
</reference>
<dbReference type="Gene3D" id="1.10.3290.10">
    <property type="entry name" value="Fido-like domain"/>
    <property type="match status" value="1"/>
</dbReference>
<dbReference type="Pfam" id="PF02661">
    <property type="entry name" value="Fic"/>
    <property type="match status" value="1"/>
</dbReference>
<feature type="binding site" evidence="2">
    <location>
        <begin position="167"/>
        <end position="174"/>
    </location>
    <ligand>
        <name>ATP</name>
        <dbReference type="ChEBI" id="CHEBI:30616"/>
    </ligand>
</feature>
<proteinExistence type="predicted"/>
<feature type="domain" description="Fido" evidence="4">
    <location>
        <begin position="88"/>
        <end position="223"/>
    </location>
</feature>
<dbReference type="InterPro" id="IPR003812">
    <property type="entry name" value="Fido"/>
</dbReference>
<evidence type="ECO:0000313" key="6">
    <source>
        <dbReference type="Proteomes" id="UP000321491"/>
    </source>
</evidence>
<sequence length="246" mass="28951">MKLNSNYLFVLEKERKENIKNGLYEYTVINMSYNTNRMEGSTLSLSDTKDLFEKNTIFSGGHNVDDIIEGKNHFRLFDFMLDTIKEPLTERLIKEYHQILKRNTSDEVRYGSGRYKGIPNIAGDQPTVEPHEVEGLMRDLVENHSINNLMDILSFHHQFELIHPFQDGNGRVGRMIMFRQCLEYGITPFIIPSDRREEYINGLKLFKEEPNVLENEIKKFQESYKQIAKPFLRNYTKSGKNSELER</sequence>
<dbReference type="InterPro" id="IPR036597">
    <property type="entry name" value="Fido-like_dom_sf"/>
</dbReference>